<keyword evidence="3" id="KW-1185">Reference proteome</keyword>
<sequence>MADMRSLNLGWHQALRTTLALSTYLGCGLVQAHGMEQEGQNIFGSTFPDGRTSRMAMFRYGGIGPAWGNVVDVAGMSRATPCFASSQPYDHAHQAGDAPPKPQLIPKYPGSRQAPTLAFSICPFAIALVLSFWSPFSPPPRMPSASQLAPALQFARNVFFWGIGIRPSPLSSCCLYPGNLVSNFSFGGGCSDEAEPLFQACLGSCASQHHIWPVST</sequence>
<evidence type="ECO:0000313" key="2">
    <source>
        <dbReference type="EMBL" id="KAK0746355.1"/>
    </source>
</evidence>
<reference evidence="2" key="1">
    <citation type="submission" date="2023-06" db="EMBL/GenBank/DDBJ databases">
        <title>Genome-scale phylogeny and comparative genomics of the fungal order Sordariales.</title>
        <authorList>
            <consortium name="Lawrence Berkeley National Laboratory"/>
            <person name="Hensen N."/>
            <person name="Bonometti L."/>
            <person name="Westerberg I."/>
            <person name="Brannstrom I.O."/>
            <person name="Guillou S."/>
            <person name="Cros-Aarteil S."/>
            <person name="Calhoun S."/>
            <person name="Haridas S."/>
            <person name="Kuo A."/>
            <person name="Mondo S."/>
            <person name="Pangilinan J."/>
            <person name="Riley R."/>
            <person name="LaButti K."/>
            <person name="Andreopoulos B."/>
            <person name="Lipzen A."/>
            <person name="Chen C."/>
            <person name="Yanf M."/>
            <person name="Daum C."/>
            <person name="Ng V."/>
            <person name="Clum A."/>
            <person name="Steindorff A."/>
            <person name="Ohm R."/>
            <person name="Martin F."/>
            <person name="Silar P."/>
            <person name="Natvig D."/>
            <person name="Lalanne C."/>
            <person name="Gautier V."/>
            <person name="Ament-velasquez S.L."/>
            <person name="Kruys A."/>
            <person name="Hutchinson M.I."/>
            <person name="Powell A.J."/>
            <person name="Barry K."/>
            <person name="Miller A.N."/>
            <person name="Grigoriev I.V."/>
            <person name="Debuchy R."/>
            <person name="Gladieux P."/>
            <person name="Thoren M.H."/>
            <person name="Johannesson H."/>
        </authorList>
    </citation>
    <scope>NUCLEOTIDE SEQUENCE</scope>
    <source>
        <strain evidence="2">SMH3187-1</strain>
    </source>
</reference>
<evidence type="ECO:0000313" key="3">
    <source>
        <dbReference type="Proteomes" id="UP001172155"/>
    </source>
</evidence>
<evidence type="ECO:0000256" key="1">
    <source>
        <dbReference type="SAM" id="MobiDB-lite"/>
    </source>
</evidence>
<protein>
    <submittedName>
        <fullName evidence="2">Uncharacterized protein</fullName>
    </submittedName>
</protein>
<organism evidence="2 3">
    <name type="scientific">Schizothecium vesticola</name>
    <dbReference type="NCBI Taxonomy" id="314040"/>
    <lineage>
        <taxon>Eukaryota</taxon>
        <taxon>Fungi</taxon>
        <taxon>Dikarya</taxon>
        <taxon>Ascomycota</taxon>
        <taxon>Pezizomycotina</taxon>
        <taxon>Sordariomycetes</taxon>
        <taxon>Sordariomycetidae</taxon>
        <taxon>Sordariales</taxon>
        <taxon>Schizotheciaceae</taxon>
        <taxon>Schizothecium</taxon>
    </lineage>
</organism>
<dbReference type="AlphaFoldDB" id="A0AA40K576"/>
<dbReference type="EMBL" id="JAUKUD010000004">
    <property type="protein sequence ID" value="KAK0746355.1"/>
    <property type="molecule type" value="Genomic_DNA"/>
</dbReference>
<feature type="region of interest" description="Disordered" evidence="1">
    <location>
        <begin position="87"/>
        <end position="107"/>
    </location>
</feature>
<comment type="caution">
    <text evidence="2">The sequence shown here is derived from an EMBL/GenBank/DDBJ whole genome shotgun (WGS) entry which is preliminary data.</text>
</comment>
<gene>
    <name evidence="2" type="ORF">B0T18DRAFT_150368</name>
</gene>
<accession>A0AA40K576</accession>
<proteinExistence type="predicted"/>
<dbReference type="Proteomes" id="UP001172155">
    <property type="component" value="Unassembled WGS sequence"/>
</dbReference>
<name>A0AA40K576_9PEZI</name>